<reference evidence="2" key="1">
    <citation type="submission" date="2015-07" db="EMBL/GenBank/DDBJ databases">
        <title>Transcriptome Assembly of Anthurium amnicola.</title>
        <authorList>
            <person name="Suzuki J."/>
        </authorList>
    </citation>
    <scope>NUCLEOTIDE SEQUENCE</scope>
</reference>
<sequence>MEAITAASAFPLTGGPNPRNLRRPSSASSPVTRRVSIRPPPPGFDFKSEVMDDTRSAVAREHPELMDLVEKGRLAVVEKRRFGPVPGWRGDFVEPEAIWLVGTSHISEQSPEDVVRVVRAVAPDNVVVELCRSRAGIMYTSSDDETSPLLKSNMFSMSGSKFVGAIGRSIDLGGQSALALRLLLAVYSSKISSGSHQFFGDEFRAARRVSEEVGAQLVLGDRPIEITLERAWRSLKWNEKLRLVASLFRGITSPSFNISTRSMKEEDMDASPFQLYEKLSVSYPSLLQPLIHERDTYLAWSLKRSKAVNNSKSVVGVIGKGHMNGVVYALVSDQGNLRFRDLVGRKLSSNGSNGWASKLFEGLLRDTLLGIILWALLKFLQQTL</sequence>
<evidence type="ECO:0000256" key="1">
    <source>
        <dbReference type="SAM" id="MobiDB-lite"/>
    </source>
</evidence>
<dbReference type="PANTHER" id="PTHR21530">
    <property type="entry name" value="PHEROMONE SHUTDOWN PROTEIN"/>
    <property type="match status" value="1"/>
</dbReference>
<dbReference type="PANTHER" id="PTHR21530:SF0">
    <property type="entry name" value="TRAB FAMILY PROTEIN"/>
    <property type="match status" value="1"/>
</dbReference>
<dbReference type="AlphaFoldDB" id="A0A1D1Z3H2"/>
<evidence type="ECO:0000313" key="2">
    <source>
        <dbReference type="EMBL" id="JAT61453.1"/>
    </source>
</evidence>
<accession>A0A1D1Z3H2</accession>
<gene>
    <name evidence="2" type="primary">TRABD_2</name>
    <name evidence="2" type="ORF">g.53846</name>
</gene>
<dbReference type="Pfam" id="PF01963">
    <property type="entry name" value="TraB_PrgY_gumN"/>
    <property type="match status" value="1"/>
</dbReference>
<feature type="region of interest" description="Disordered" evidence="1">
    <location>
        <begin position="1"/>
        <end position="48"/>
    </location>
</feature>
<dbReference type="CDD" id="cd14726">
    <property type="entry name" value="TraB_PrgY-like"/>
    <property type="match status" value="1"/>
</dbReference>
<dbReference type="InterPro" id="IPR046345">
    <property type="entry name" value="TraB_PrgY-like"/>
</dbReference>
<name>A0A1D1Z3H2_9ARAE</name>
<protein>
    <submittedName>
        <fullName evidence="2">TraB domain-containing protein</fullName>
    </submittedName>
</protein>
<proteinExistence type="predicted"/>
<organism evidence="2">
    <name type="scientific">Anthurium amnicola</name>
    <dbReference type="NCBI Taxonomy" id="1678845"/>
    <lineage>
        <taxon>Eukaryota</taxon>
        <taxon>Viridiplantae</taxon>
        <taxon>Streptophyta</taxon>
        <taxon>Embryophyta</taxon>
        <taxon>Tracheophyta</taxon>
        <taxon>Spermatophyta</taxon>
        <taxon>Magnoliopsida</taxon>
        <taxon>Liliopsida</taxon>
        <taxon>Araceae</taxon>
        <taxon>Pothoideae</taxon>
        <taxon>Potheae</taxon>
        <taxon>Anthurium</taxon>
    </lineage>
</organism>
<dbReference type="EMBL" id="GDJX01006483">
    <property type="protein sequence ID" value="JAT61453.1"/>
    <property type="molecule type" value="Transcribed_RNA"/>
</dbReference>
<dbReference type="InterPro" id="IPR002816">
    <property type="entry name" value="TraB/PrgY/GumN_fam"/>
</dbReference>